<dbReference type="Proteomes" id="UP000199603">
    <property type="component" value="Unassembled WGS sequence"/>
</dbReference>
<accession>A0A1G6Y0J8</accession>
<dbReference type="SUPFAM" id="SSF54913">
    <property type="entry name" value="GlnB-like"/>
    <property type="match status" value="1"/>
</dbReference>
<dbReference type="OrthoDB" id="330665at2"/>
<dbReference type="EMBL" id="FNAG01000008">
    <property type="protein sequence ID" value="SDD83473.1"/>
    <property type="molecule type" value="Genomic_DNA"/>
</dbReference>
<gene>
    <name evidence="1" type="ORF">SAMN04488509_10852</name>
</gene>
<dbReference type="Pfam" id="PF00543">
    <property type="entry name" value="P-II"/>
    <property type="match status" value="1"/>
</dbReference>
<dbReference type="AlphaFoldDB" id="A0A1G6Y0J8"/>
<dbReference type="InterPro" id="IPR015867">
    <property type="entry name" value="N-reg_PII/ATP_PRibTrfase_C"/>
</dbReference>
<reference evidence="1 2" key="1">
    <citation type="submission" date="2016-10" db="EMBL/GenBank/DDBJ databases">
        <authorList>
            <person name="de Groot N.N."/>
        </authorList>
    </citation>
    <scope>NUCLEOTIDE SEQUENCE [LARGE SCALE GENOMIC DNA]</scope>
    <source>
        <strain evidence="1 2">DSM 16957</strain>
    </source>
</reference>
<dbReference type="GO" id="GO:0006808">
    <property type="term" value="P:regulation of nitrogen utilization"/>
    <property type="evidence" value="ECO:0007669"/>
    <property type="project" value="InterPro"/>
</dbReference>
<protein>
    <recommendedName>
        <fullName evidence="3">Nitrogen regulatory protein P-II family</fullName>
    </recommendedName>
</protein>
<proteinExistence type="predicted"/>
<dbReference type="InterPro" id="IPR002187">
    <property type="entry name" value="N-reg_PII"/>
</dbReference>
<dbReference type="STRING" id="265719.SAMN04488509_10852"/>
<keyword evidence="2" id="KW-1185">Reference proteome</keyword>
<evidence type="ECO:0000313" key="2">
    <source>
        <dbReference type="Proteomes" id="UP000199603"/>
    </source>
</evidence>
<sequence>MTLPKHPRTLLVIIAEAALEKSLARDVRRLGAHGYTVYDVRGAGHSGIREGSWEADRSIEMKVICEAEVADRIAAHVLAEYGANFGLSLFFAAVDVLRPGKY</sequence>
<dbReference type="Gene3D" id="3.30.70.120">
    <property type="match status" value="1"/>
</dbReference>
<evidence type="ECO:0000313" key="1">
    <source>
        <dbReference type="EMBL" id="SDD83473.1"/>
    </source>
</evidence>
<dbReference type="InterPro" id="IPR011322">
    <property type="entry name" value="N-reg_PII-like_a/b"/>
</dbReference>
<evidence type="ECO:0008006" key="3">
    <source>
        <dbReference type="Google" id="ProtNLM"/>
    </source>
</evidence>
<dbReference type="RefSeq" id="WP_091243444.1">
    <property type="nucleotide sequence ID" value="NZ_FNAG01000008.1"/>
</dbReference>
<organism evidence="1 2">
    <name type="scientific">Aquimonas voraii</name>
    <dbReference type="NCBI Taxonomy" id="265719"/>
    <lineage>
        <taxon>Bacteria</taxon>
        <taxon>Pseudomonadati</taxon>
        <taxon>Pseudomonadota</taxon>
        <taxon>Gammaproteobacteria</taxon>
        <taxon>Lysobacterales</taxon>
        <taxon>Lysobacteraceae</taxon>
        <taxon>Aquimonas</taxon>
    </lineage>
</organism>
<dbReference type="GO" id="GO:0030234">
    <property type="term" value="F:enzyme regulator activity"/>
    <property type="evidence" value="ECO:0007669"/>
    <property type="project" value="InterPro"/>
</dbReference>
<name>A0A1G6Y0J8_9GAMM</name>